<gene>
    <name evidence="17" type="ORF">Hfx1149_07040</name>
</gene>
<feature type="compositionally biased region" description="Acidic residues" evidence="13">
    <location>
        <begin position="867"/>
        <end position="902"/>
    </location>
</feature>
<keyword evidence="6" id="KW-0964">Secreted</keyword>
<evidence type="ECO:0000256" key="1">
    <source>
        <dbReference type="ARBA" id="ARBA00004236"/>
    </source>
</evidence>
<accession>A0A643K0J7</accession>
<evidence type="ECO:0000313" key="17">
    <source>
        <dbReference type="EMBL" id="KAB1187801.1"/>
    </source>
</evidence>
<dbReference type="Pfam" id="PF25162">
    <property type="entry name" value="DUF7827"/>
    <property type="match status" value="1"/>
</dbReference>
<evidence type="ECO:0000259" key="15">
    <source>
        <dbReference type="Pfam" id="PF18204"/>
    </source>
</evidence>
<evidence type="ECO:0000256" key="10">
    <source>
        <dbReference type="ARBA" id="ARBA00022989"/>
    </source>
</evidence>
<dbReference type="EMBL" id="VZUS01000001">
    <property type="protein sequence ID" value="KAB1187801.1"/>
    <property type="molecule type" value="Genomic_DNA"/>
</dbReference>
<evidence type="ECO:0000256" key="8">
    <source>
        <dbReference type="ARBA" id="ARBA00022692"/>
    </source>
</evidence>
<dbReference type="InterPro" id="IPR026452">
    <property type="entry name" value="Surf_glycop_sig_pep"/>
</dbReference>
<comment type="subcellular location">
    <subcellularLocation>
        <location evidence="1">Cell membrane</location>
    </subcellularLocation>
    <subcellularLocation>
        <location evidence="2">Secreted</location>
        <location evidence="2">Cell wall</location>
        <location evidence="2">S-layer</location>
    </subcellularLocation>
</comment>
<evidence type="ECO:0000256" key="14">
    <source>
        <dbReference type="SAM" id="Phobius"/>
    </source>
</evidence>
<feature type="domain" description="PGF-CTERM archaeal protein-sorting signal" evidence="15">
    <location>
        <begin position="917"/>
        <end position="939"/>
    </location>
</feature>
<dbReference type="GO" id="GO:0030115">
    <property type="term" value="C:S-layer"/>
    <property type="evidence" value="ECO:0007669"/>
    <property type="project" value="UniProtKB-SubCell"/>
</dbReference>
<evidence type="ECO:0000256" key="7">
    <source>
        <dbReference type="ARBA" id="ARBA00022601"/>
    </source>
</evidence>
<evidence type="ECO:0000256" key="11">
    <source>
        <dbReference type="ARBA" id="ARBA00023136"/>
    </source>
</evidence>
<dbReference type="Pfam" id="PF18204">
    <property type="entry name" value="PGF-CTERM"/>
    <property type="match status" value="1"/>
</dbReference>
<evidence type="ECO:0000259" key="16">
    <source>
        <dbReference type="Pfam" id="PF25162"/>
    </source>
</evidence>
<dbReference type="NCBIfam" id="TIGR04126">
    <property type="entry name" value="PGF_CTERM"/>
    <property type="match status" value="1"/>
</dbReference>
<evidence type="ECO:0000256" key="6">
    <source>
        <dbReference type="ARBA" id="ARBA00022525"/>
    </source>
</evidence>
<feature type="region of interest" description="Disordered" evidence="13">
    <location>
        <begin position="866"/>
        <end position="917"/>
    </location>
</feature>
<evidence type="ECO:0000256" key="5">
    <source>
        <dbReference type="ARBA" id="ARBA00022512"/>
    </source>
</evidence>
<keyword evidence="12" id="KW-0325">Glycoprotein</keyword>
<dbReference type="AlphaFoldDB" id="A0A643K0J7"/>
<comment type="caution">
    <text evidence="17">The sequence shown here is derived from an EMBL/GenBank/DDBJ whole genome shotgun (WGS) entry which is preliminary data.</text>
</comment>
<evidence type="ECO:0000256" key="4">
    <source>
        <dbReference type="ARBA" id="ARBA00022475"/>
    </source>
</evidence>
<sequence length="940" mass="98283">MTRNKQIRAVLLAALMVFSVFAGTVALSGSAAADASDISLNGTTAGTAVTVEKSASGSTTVSASVTDGATDDGANVYVWVDINNNGVLNTGEPNASATSSDGSTVDVGDIDVSDVSDGTYDVNAIEADSLAAANSADPSSDTEIDNGLTVQTAEGPEIFSATHFTSTDNGDVLELSFSEEVDLSGATFTVYQDETDVTSTVVDSAGVIENNANGQVLIQTTDIYTGDIEVKIEGVTDTSGNALDEGLDSDGNITVDVATVTVDTSNADSTTNAYQGENVVLTNGDVDTNIQIESDESQDGDEGFFRAGSTGSSSEVFVFNTTTRQTERYNVSIAGTAAGKVQVRDLGLDVTVDDLNVTDEEVIEGTVSANAGGRDIEVRVIDEDDDEVETDNLPISATTNGQGEYDFEIDVQEEDLDGGDYTLEVVDQASGVTVVSDTVTVREAEEGQTNFAENVVTDQRGDVVAIPVTLDSTDFATVTIGTADQGYTANVTVEDGNDDGEVIVLFDTSKSTLSGDSSTTVNQVFDVDDSDDDVVTVTEDSASSSGVTQATSDLIDAGDYDLEVTAGKDSSANAENVATLVLEEGGVESVNVWTLPQSESVGDIDDVTEAIEDGNLTQTDSVAFGDKVVLQITAGGLEGTLDAQGDETITQKFFNGSYEDQVYVLTVNQTAPGPNRDPKILNLSGDSTTSVLADSDNDTYFVVFDSEDVTAVRDENDNGIVDDEDTTSAAPEDDDAWDVNFTMKEDTLNDAVALVDDDSSAQTAYENVEGEHDTDADPINVTNAEDQVISGTSTTAPGTEITVRIRSAGDTQPRFLKTATVFVSENGTWDASFDFSEQNLGDTFTVDVEGGAADDVEDIDGNVVESVGEEETTTEETTEETTTEETTEETTTEATTTEEETTTEAQTTEETATESQTPGFGVIVALVALVAAALLAIRRD</sequence>
<keyword evidence="11 14" id="KW-0472">Membrane</keyword>
<keyword evidence="10 14" id="KW-1133">Transmembrane helix</keyword>
<dbReference type="GO" id="GO:0005886">
    <property type="term" value="C:plasma membrane"/>
    <property type="evidence" value="ECO:0007669"/>
    <property type="project" value="UniProtKB-SubCell"/>
</dbReference>
<dbReference type="InterPro" id="IPR057149">
    <property type="entry name" value="DUF7827"/>
</dbReference>
<keyword evidence="4" id="KW-1003">Cell membrane</keyword>
<keyword evidence="8 14" id="KW-0812">Transmembrane</keyword>
<proteinExistence type="inferred from homology"/>
<dbReference type="NCBIfam" id="NF045517">
    <property type="entry name" value="halo_surf_dom"/>
    <property type="match status" value="1"/>
</dbReference>
<evidence type="ECO:0000256" key="9">
    <source>
        <dbReference type="ARBA" id="ARBA00022729"/>
    </source>
</evidence>
<protein>
    <submittedName>
        <fullName evidence="17">PGF-CTERM sorting domain-containing protein</fullName>
    </submittedName>
</protein>
<keyword evidence="5" id="KW-0134">Cell wall</keyword>
<name>A0A643K0J7_9EURY</name>
<evidence type="ECO:0000256" key="13">
    <source>
        <dbReference type="SAM" id="MobiDB-lite"/>
    </source>
</evidence>
<reference evidence="17" key="1">
    <citation type="submission" date="2019-09" db="EMBL/GenBank/DDBJ databases">
        <title>Genomic analysis of Haloferax sp. CBA1149.</title>
        <authorList>
            <person name="Roh S.W."/>
        </authorList>
    </citation>
    <scope>NUCLEOTIDE SEQUENCE</scope>
    <source>
        <strain evidence="17">CBA1149</strain>
    </source>
</reference>
<dbReference type="InterPro" id="IPR026371">
    <property type="entry name" value="PGF_CTERM"/>
</dbReference>
<evidence type="ECO:0000256" key="2">
    <source>
        <dbReference type="ARBA" id="ARBA00004237"/>
    </source>
</evidence>
<comment type="similarity">
    <text evidence="3">Belongs to the halobacterial S-layer protein family.</text>
</comment>
<evidence type="ECO:0000256" key="12">
    <source>
        <dbReference type="ARBA" id="ARBA00023180"/>
    </source>
</evidence>
<organism evidence="17">
    <name type="scientific">Haloferax sp. CBA1149</name>
    <dbReference type="NCBI Taxonomy" id="2650753"/>
    <lineage>
        <taxon>Archaea</taxon>
        <taxon>Methanobacteriati</taxon>
        <taxon>Methanobacteriota</taxon>
        <taxon>Stenosarchaea group</taxon>
        <taxon>Halobacteria</taxon>
        <taxon>Halobacteriales</taxon>
        <taxon>Haloferacaceae</taxon>
        <taxon>Haloferax</taxon>
    </lineage>
</organism>
<feature type="domain" description="DUF7827" evidence="16">
    <location>
        <begin position="441"/>
        <end position="567"/>
    </location>
</feature>
<feature type="compositionally biased region" description="Low complexity" evidence="13">
    <location>
        <begin position="903"/>
        <end position="914"/>
    </location>
</feature>
<keyword evidence="9" id="KW-0732">Signal</keyword>
<dbReference type="NCBIfam" id="TIGR04207">
    <property type="entry name" value="halo_sig_pep"/>
    <property type="match status" value="1"/>
</dbReference>
<evidence type="ECO:0000256" key="3">
    <source>
        <dbReference type="ARBA" id="ARBA00009327"/>
    </source>
</evidence>
<feature type="transmembrane region" description="Helical" evidence="14">
    <location>
        <begin position="919"/>
        <end position="937"/>
    </location>
</feature>
<dbReference type="RefSeq" id="WP_151136813.1">
    <property type="nucleotide sequence ID" value="NZ_VZUS01000001.1"/>
</dbReference>
<keyword evidence="7" id="KW-0701">S-layer</keyword>